<name>A0A8H7THA5_9HELO</name>
<dbReference type="GO" id="GO:0005634">
    <property type="term" value="C:nucleus"/>
    <property type="evidence" value="ECO:0007669"/>
    <property type="project" value="TreeGrafter"/>
</dbReference>
<evidence type="ECO:0000256" key="1">
    <source>
        <dbReference type="ARBA" id="ARBA00022679"/>
    </source>
</evidence>
<dbReference type="SMART" id="SM00220">
    <property type="entry name" value="S_TKc"/>
    <property type="match status" value="1"/>
</dbReference>
<evidence type="ECO:0000313" key="9">
    <source>
        <dbReference type="Proteomes" id="UP000664132"/>
    </source>
</evidence>
<keyword evidence="1" id="KW-0808">Transferase</keyword>
<protein>
    <recommendedName>
        <fullName evidence="7">Protein kinase domain-containing protein</fullName>
    </recommendedName>
</protein>
<dbReference type="PROSITE" id="PS50011">
    <property type="entry name" value="PROTEIN_KINASE_DOM"/>
    <property type="match status" value="1"/>
</dbReference>
<evidence type="ECO:0000256" key="3">
    <source>
        <dbReference type="ARBA" id="ARBA00022777"/>
    </source>
</evidence>
<evidence type="ECO:0000259" key="7">
    <source>
        <dbReference type="PROSITE" id="PS50011"/>
    </source>
</evidence>
<dbReference type="InterPro" id="IPR011009">
    <property type="entry name" value="Kinase-like_dom_sf"/>
</dbReference>
<keyword evidence="4" id="KW-0067">ATP-binding</keyword>
<dbReference type="PROSITE" id="PS00108">
    <property type="entry name" value="PROTEIN_KINASE_ST"/>
    <property type="match status" value="1"/>
</dbReference>
<accession>A0A8H7THA5</accession>
<dbReference type="GO" id="GO:0004713">
    <property type="term" value="F:protein tyrosine kinase activity"/>
    <property type="evidence" value="ECO:0007669"/>
    <property type="project" value="TreeGrafter"/>
</dbReference>
<feature type="compositionally biased region" description="Basic and acidic residues" evidence="6">
    <location>
        <begin position="47"/>
        <end position="76"/>
    </location>
</feature>
<sequence>MASSLRTGDHLTPLQGKSVKGMVGSEDDRLDTGASLTSVAPDLDAAEGNHIRMLEEVDRFHEHPPTSTERESKKVDSSSSADANKSTSVAIGNALELPDRPIPVEHVLQMITTFLNNWKVFLSRRKKSWKLALAKASGASSAVNIPARSDDPFTRRDAYRDHLREYNLEEKLKTHKKKNREQEWQYADGSTRRVDSATTHSEDGASSSSTLKQKIPAEEPDSRNSPTSQTTQSDPVRSERVHGVPEAPNMPDLGHFEYASHKVVPFTTVKQLGHGSLGSVDAVRHSGDTDGVILARKVIRLPNMARKRLLPLIQQKHLTYETTSASRQFGILLSPAGDEDLGHYLERVCEDDFPETDLQRLSKWQYCLASAVAHIHSRNVRHKDIKPSNVICKCDDIFLTDFGSAHQFSAGLTSSTEGYAAGITKMYSAPEVISLDRRGRPADIYSLGCVFAEMATVVGRRAIEDFHEFRMNRFQMSLID</sequence>
<reference evidence="8" key="1">
    <citation type="submission" date="2021-02" db="EMBL/GenBank/DDBJ databases">
        <title>Genome sequence Cadophora malorum strain M34.</title>
        <authorList>
            <person name="Stefanovic E."/>
            <person name="Vu D."/>
            <person name="Scully C."/>
            <person name="Dijksterhuis J."/>
            <person name="Roader J."/>
            <person name="Houbraken J."/>
        </authorList>
    </citation>
    <scope>NUCLEOTIDE SEQUENCE</scope>
    <source>
        <strain evidence="8">M34</strain>
    </source>
</reference>
<dbReference type="InterPro" id="IPR008271">
    <property type="entry name" value="Ser/Thr_kinase_AS"/>
</dbReference>
<feature type="compositionally biased region" description="Polar residues" evidence="6">
    <location>
        <begin position="223"/>
        <end position="235"/>
    </location>
</feature>
<dbReference type="OrthoDB" id="4062651at2759"/>
<evidence type="ECO:0000256" key="4">
    <source>
        <dbReference type="ARBA" id="ARBA00022840"/>
    </source>
</evidence>
<feature type="region of interest" description="Disordered" evidence="6">
    <location>
        <begin position="173"/>
        <end position="253"/>
    </location>
</feature>
<keyword evidence="9" id="KW-1185">Reference proteome</keyword>
<dbReference type="GO" id="GO:0005524">
    <property type="term" value="F:ATP binding"/>
    <property type="evidence" value="ECO:0007669"/>
    <property type="project" value="UniProtKB-KW"/>
</dbReference>
<evidence type="ECO:0000256" key="2">
    <source>
        <dbReference type="ARBA" id="ARBA00022741"/>
    </source>
</evidence>
<feature type="compositionally biased region" description="Basic and acidic residues" evidence="6">
    <location>
        <begin position="190"/>
        <end position="203"/>
    </location>
</feature>
<evidence type="ECO:0000256" key="6">
    <source>
        <dbReference type="SAM" id="MobiDB-lite"/>
    </source>
</evidence>
<dbReference type="GO" id="GO:0110031">
    <property type="term" value="P:negative regulation of G2/MI transition of meiotic cell cycle"/>
    <property type="evidence" value="ECO:0007669"/>
    <property type="project" value="TreeGrafter"/>
</dbReference>
<dbReference type="AlphaFoldDB" id="A0A8H7THA5"/>
<dbReference type="InterPro" id="IPR000719">
    <property type="entry name" value="Prot_kinase_dom"/>
</dbReference>
<comment type="similarity">
    <text evidence="5">Belongs to the protein kinase superfamily. Ser/Thr protein kinase family. GCN2 subfamily.</text>
</comment>
<dbReference type="EMBL" id="JAFJYH010000120">
    <property type="protein sequence ID" value="KAG4418808.1"/>
    <property type="molecule type" value="Genomic_DNA"/>
</dbReference>
<dbReference type="CDD" id="cd00180">
    <property type="entry name" value="PKc"/>
    <property type="match status" value="1"/>
</dbReference>
<comment type="caution">
    <text evidence="8">The sequence shown here is derived from an EMBL/GenBank/DDBJ whole genome shotgun (WGS) entry which is preliminary data.</text>
</comment>
<dbReference type="Gene3D" id="1.10.510.10">
    <property type="entry name" value="Transferase(Phosphotransferase) domain 1"/>
    <property type="match status" value="1"/>
</dbReference>
<evidence type="ECO:0000256" key="5">
    <source>
        <dbReference type="ARBA" id="ARBA00037982"/>
    </source>
</evidence>
<keyword evidence="3" id="KW-0418">Kinase</keyword>
<dbReference type="GO" id="GO:0005737">
    <property type="term" value="C:cytoplasm"/>
    <property type="evidence" value="ECO:0007669"/>
    <property type="project" value="TreeGrafter"/>
</dbReference>
<dbReference type="Proteomes" id="UP000664132">
    <property type="component" value="Unassembled WGS sequence"/>
</dbReference>
<feature type="domain" description="Protein kinase" evidence="7">
    <location>
        <begin position="266"/>
        <end position="480"/>
    </location>
</feature>
<organism evidence="8 9">
    <name type="scientific">Cadophora malorum</name>
    <dbReference type="NCBI Taxonomy" id="108018"/>
    <lineage>
        <taxon>Eukaryota</taxon>
        <taxon>Fungi</taxon>
        <taxon>Dikarya</taxon>
        <taxon>Ascomycota</taxon>
        <taxon>Pezizomycotina</taxon>
        <taxon>Leotiomycetes</taxon>
        <taxon>Helotiales</taxon>
        <taxon>Ploettnerulaceae</taxon>
        <taxon>Cadophora</taxon>
    </lineage>
</organism>
<dbReference type="InterPro" id="IPR050339">
    <property type="entry name" value="CC_SR_Kinase"/>
</dbReference>
<feature type="compositionally biased region" description="Low complexity" evidence="6">
    <location>
        <begin position="77"/>
        <end position="86"/>
    </location>
</feature>
<feature type="region of interest" description="Disordered" evidence="6">
    <location>
        <begin position="1"/>
        <end position="86"/>
    </location>
</feature>
<dbReference type="SUPFAM" id="SSF56112">
    <property type="entry name" value="Protein kinase-like (PK-like)"/>
    <property type="match status" value="1"/>
</dbReference>
<dbReference type="PANTHER" id="PTHR11042:SF190">
    <property type="entry name" value="MITOSIS INHIBITOR PROTEIN KINASE MIK1"/>
    <property type="match status" value="1"/>
</dbReference>
<dbReference type="Pfam" id="PF00069">
    <property type="entry name" value="Pkinase"/>
    <property type="match status" value="1"/>
</dbReference>
<evidence type="ECO:0000313" key="8">
    <source>
        <dbReference type="EMBL" id="KAG4418808.1"/>
    </source>
</evidence>
<keyword evidence="2" id="KW-0547">Nucleotide-binding</keyword>
<dbReference type="PANTHER" id="PTHR11042">
    <property type="entry name" value="EUKARYOTIC TRANSLATION INITIATION FACTOR 2-ALPHA KINASE EIF2-ALPHA KINASE -RELATED"/>
    <property type="match status" value="1"/>
</dbReference>
<proteinExistence type="inferred from homology"/>
<gene>
    <name evidence="8" type="ORF">IFR04_008090</name>
</gene>